<sequence>MAHVWLMSVVKIRPPVYLEGYDHTATRRRQVSSPTRPHAAEESRRVDDARISPSPYDRGFSPVSQYSWHVVDEWSSAAFNREHSDKRQQVRAPSQSKAPLPSAQPAQFSPFHRPWEESESQSEVDIPGVRKPSQPLVHSESLPTPLPYSSTIRQSLQLADTVAAPVTSVPSFHEGDYSSLPTPKQAVGYRDHSVLPRHLDRNAESSHREHVLVEFLGKMLSEFQVMKDHIQTELPAKREVTQSVQPPNYHDPMPAGYPDESVRPTSHRLALPPTAYSNYPHDPSWYPEQRFEPLRAAHLPHPHESYERRRPGYLTPMHRTSTMHPDDRESTYSGPTPSIPDFITGDPSEFTRLKIALENLLPPDATELFRYQILMDHLRLDEAHLVADSYLKSPFPYSDTMAALTERFRQPYKLALRRIAKVMDAPDIP</sequence>
<proteinExistence type="predicted"/>
<feature type="region of interest" description="Disordered" evidence="1">
    <location>
        <begin position="80"/>
        <end position="145"/>
    </location>
</feature>
<comment type="caution">
    <text evidence="2">The sequence shown here is derived from an EMBL/GenBank/DDBJ whole genome shotgun (WGS) entry which is preliminary data.</text>
</comment>
<accession>A0ABD0MUF0</accession>
<reference evidence="2 3" key="1">
    <citation type="submission" date="2024-05" db="EMBL/GenBank/DDBJ databases">
        <title>Genome sequencing and assembly of Indian major carp, Cirrhinus mrigala (Hamilton, 1822).</title>
        <authorList>
            <person name="Mohindra V."/>
            <person name="Chowdhury L.M."/>
            <person name="Lal K."/>
            <person name="Jena J.K."/>
        </authorList>
    </citation>
    <scope>NUCLEOTIDE SEQUENCE [LARGE SCALE GENOMIC DNA]</scope>
    <source>
        <strain evidence="2">CM1030</strain>
        <tissue evidence="2">Blood</tissue>
    </source>
</reference>
<dbReference type="EMBL" id="JAMKFB020000083">
    <property type="protein sequence ID" value="KAL0153649.1"/>
    <property type="molecule type" value="Genomic_DNA"/>
</dbReference>
<evidence type="ECO:0000313" key="3">
    <source>
        <dbReference type="Proteomes" id="UP001529510"/>
    </source>
</evidence>
<protein>
    <recommendedName>
        <fullName evidence="4">Guanine nucleotide-binding subunit alpha-12</fullName>
    </recommendedName>
</protein>
<evidence type="ECO:0000256" key="1">
    <source>
        <dbReference type="SAM" id="MobiDB-lite"/>
    </source>
</evidence>
<feature type="region of interest" description="Disordered" evidence="1">
    <location>
        <begin position="27"/>
        <end position="53"/>
    </location>
</feature>
<name>A0ABD0MUF0_CIRMR</name>
<organism evidence="2 3">
    <name type="scientific">Cirrhinus mrigala</name>
    <name type="common">Mrigala</name>
    <dbReference type="NCBI Taxonomy" id="683832"/>
    <lineage>
        <taxon>Eukaryota</taxon>
        <taxon>Metazoa</taxon>
        <taxon>Chordata</taxon>
        <taxon>Craniata</taxon>
        <taxon>Vertebrata</taxon>
        <taxon>Euteleostomi</taxon>
        <taxon>Actinopterygii</taxon>
        <taxon>Neopterygii</taxon>
        <taxon>Teleostei</taxon>
        <taxon>Ostariophysi</taxon>
        <taxon>Cypriniformes</taxon>
        <taxon>Cyprinidae</taxon>
        <taxon>Labeoninae</taxon>
        <taxon>Labeonini</taxon>
        <taxon>Cirrhinus</taxon>
    </lineage>
</organism>
<dbReference type="Proteomes" id="UP001529510">
    <property type="component" value="Unassembled WGS sequence"/>
</dbReference>
<keyword evidence="3" id="KW-1185">Reference proteome</keyword>
<evidence type="ECO:0008006" key="4">
    <source>
        <dbReference type="Google" id="ProtNLM"/>
    </source>
</evidence>
<gene>
    <name evidence="2" type="ORF">M9458_051014</name>
</gene>
<feature type="compositionally biased region" description="Basic and acidic residues" evidence="1">
    <location>
        <begin position="38"/>
        <end position="50"/>
    </location>
</feature>
<evidence type="ECO:0000313" key="2">
    <source>
        <dbReference type="EMBL" id="KAL0153649.1"/>
    </source>
</evidence>
<dbReference type="AlphaFoldDB" id="A0ABD0MUF0"/>